<protein>
    <submittedName>
        <fullName evidence="2">3 exoribonuclease family protein</fullName>
    </submittedName>
</protein>
<sequence>MGAIKGARAGARGPTGAATHKKSRTDNWDSWQDAARNQEADRVRQYASAFQAQTTAARTKAMQNLRRHEESRAKAAAKYLEKVRNACGTAATPAAAVDQPLYTAGREVLDLLQDLLARYEQANDALQALAARSDKVDALREPWEKDRAEARTLLHYGRVYGDSLVHDIIVPPATTAATTATTAVAAGPLSIGSGNQSSHQRALESNLNQTGRSAINLFPRSRATLAQGATWGETARTQMQALTGLMKTLPCGGTDGHSRSVHEETEGSKSVSFAC</sequence>
<dbReference type="Proteomes" id="UP000076874">
    <property type="component" value="Unassembled WGS sequence"/>
</dbReference>
<dbReference type="AlphaFoldDB" id="A0A168AII4"/>
<dbReference type="STRING" id="1081102.A0A168AII4"/>
<proteinExistence type="predicted"/>
<feature type="compositionally biased region" description="Basic and acidic residues" evidence="1">
    <location>
        <begin position="256"/>
        <end position="267"/>
    </location>
</feature>
<name>A0A168AII4_9HYPO</name>
<feature type="region of interest" description="Disordered" evidence="1">
    <location>
        <begin position="1"/>
        <end position="29"/>
    </location>
</feature>
<evidence type="ECO:0000256" key="1">
    <source>
        <dbReference type="SAM" id="MobiDB-lite"/>
    </source>
</evidence>
<gene>
    <name evidence="2" type="ORF">SPI_00992</name>
</gene>
<keyword evidence="3" id="KW-1185">Reference proteome</keyword>
<feature type="region of interest" description="Disordered" evidence="1">
    <location>
        <begin position="251"/>
        <end position="275"/>
    </location>
</feature>
<comment type="caution">
    <text evidence="2">The sequence shown here is derived from an EMBL/GenBank/DDBJ whole genome shotgun (WGS) entry which is preliminary data.</text>
</comment>
<dbReference type="EMBL" id="AZHD01000001">
    <property type="protein sequence ID" value="OAA68797.1"/>
    <property type="molecule type" value="Genomic_DNA"/>
</dbReference>
<evidence type="ECO:0000313" key="3">
    <source>
        <dbReference type="Proteomes" id="UP000076874"/>
    </source>
</evidence>
<organism evidence="2 3">
    <name type="scientific">Niveomyces insectorum RCEF 264</name>
    <dbReference type="NCBI Taxonomy" id="1081102"/>
    <lineage>
        <taxon>Eukaryota</taxon>
        <taxon>Fungi</taxon>
        <taxon>Dikarya</taxon>
        <taxon>Ascomycota</taxon>
        <taxon>Pezizomycotina</taxon>
        <taxon>Sordariomycetes</taxon>
        <taxon>Hypocreomycetidae</taxon>
        <taxon>Hypocreales</taxon>
        <taxon>Cordycipitaceae</taxon>
        <taxon>Niveomyces</taxon>
    </lineage>
</organism>
<feature type="compositionally biased region" description="Low complexity" evidence="1">
    <location>
        <begin position="1"/>
        <end position="18"/>
    </location>
</feature>
<dbReference type="OrthoDB" id="3598799at2759"/>
<evidence type="ECO:0000313" key="2">
    <source>
        <dbReference type="EMBL" id="OAA68797.1"/>
    </source>
</evidence>
<accession>A0A168AII4</accession>
<reference evidence="2 3" key="1">
    <citation type="journal article" date="2016" name="Genome Biol. Evol.">
        <title>Divergent and convergent evolution of fungal pathogenicity.</title>
        <authorList>
            <person name="Shang Y."/>
            <person name="Xiao G."/>
            <person name="Zheng P."/>
            <person name="Cen K."/>
            <person name="Zhan S."/>
            <person name="Wang C."/>
        </authorList>
    </citation>
    <scope>NUCLEOTIDE SEQUENCE [LARGE SCALE GENOMIC DNA]</scope>
    <source>
        <strain evidence="2 3">RCEF 264</strain>
    </source>
</reference>